<feature type="compositionally biased region" description="Low complexity" evidence="2">
    <location>
        <begin position="11"/>
        <end position="26"/>
    </location>
</feature>
<feature type="compositionally biased region" description="Polar residues" evidence="2">
    <location>
        <begin position="315"/>
        <end position="342"/>
    </location>
</feature>
<organism evidence="4 5">
    <name type="scientific">Clavelina lepadiformis</name>
    <name type="common">Light-bulb sea squirt</name>
    <name type="synonym">Ascidia lepadiformis</name>
    <dbReference type="NCBI Taxonomy" id="159417"/>
    <lineage>
        <taxon>Eukaryota</taxon>
        <taxon>Metazoa</taxon>
        <taxon>Chordata</taxon>
        <taxon>Tunicata</taxon>
        <taxon>Ascidiacea</taxon>
        <taxon>Aplousobranchia</taxon>
        <taxon>Clavelinidae</taxon>
        <taxon>Clavelina</taxon>
    </lineage>
</organism>
<dbReference type="PANTHER" id="PTHR10454:SF244">
    <property type="entry name" value="CASPASE-6-LIKE"/>
    <property type="match status" value="1"/>
</dbReference>
<dbReference type="InterPro" id="IPR015917">
    <property type="entry name" value="Pept_C14A"/>
</dbReference>
<dbReference type="Proteomes" id="UP001642483">
    <property type="component" value="Unassembled WGS sequence"/>
</dbReference>
<feature type="region of interest" description="Disordered" evidence="2">
    <location>
        <begin position="258"/>
        <end position="360"/>
    </location>
</feature>
<comment type="similarity">
    <text evidence="1">Belongs to the peptidase C14A family.</text>
</comment>
<dbReference type="InterPro" id="IPR011600">
    <property type="entry name" value="Pept_C14_caspase"/>
</dbReference>
<comment type="caution">
    <text evidence="4">The sequence shown here is derived from an EMBL/GenBank/DDBJ whole genome shotgun (WGS) entry which is preliminary data.</text>
</comment>
<dbReference type="InterPro" id="IPR029030">
    <property type="entry name" value="Caspase-like_dom_sf"/>
</dbReference>
<dbReference type="SUPFAM" id="SSF52129">
    <property type="entry name" value="Caspase-like"/>
    <property type="match status" value="1"/>
</dbReference>
<feature type="compositionally biased region" description="Basic and acidic residues" evidence="2">
    <location>
        <begin position="302"/>
        <end position="313"/>
    </location>
</feature>
<evidence type="ECO:0000313" key="4">
    <source>
        <dbReference type="EMBL" id="CAK8688601.1"/>
    </source>
</evidence>
<keyword evidence="5" id="KW-1185">Reference proteome</keyword>
<proteinExistence type="inferred from homology"/>
<dbReference type="Pfam" id="PF00656">
    <property type="entry name" value="Peptidase_C14"/>
    <property type="match status" value="1"/>
</dbReference>
<feature type="compositionally biased region" description="Basic and acidic residues" evidence="2">
    <location>
        <begin position="258"/>
        <end position="269"/>
    </location>
</feature>
<evidence type="ECO:0000313" key="5">
    <source>
        <dbReference type="Proteomes" id="UP001642483"/>
    </source>
</evidence>
<evidence type="ECO:0000256" key="2">
    <source>
        <dbReference type="SAM" id="MobiDB-lite"/>
    </source>
</evidence>
<protein>
    <recommendedName>
        <fullName evidence="3">Caspase family p20 domain-containing protein</fullName>
    </recommendedName>
</protein>
<feature type="region of interest" description="Disordered" evidence="2">
    <location>
        <begin position="1"/>
        <end position="44"/>
    </location>
</feature>
<name>A0ABP0G9W7_CLALP</name>
<dbReference type="Gene3D" id="3.40.50.1460">
    <property type="match status" value="1"/>
</dbReference>
<sequence length="619" mass="70261">MQERQQQPNFTQSTSSSSAMVTESPTVSTTGQSESQGQNKGFVRKEIKETPQEYIPYRARANENKILATPVLDCAPAEKFQKDVTITLPTCYSLKGSSSDKYQLKTKKRDYSGPNDQTILNYGHFAIKSFDEFKMEISEADAASKRLLLKFYKGFHPGLPTIVWEILDNFETKNEQKQQFEVRITNGQDLTLQMKNENGCVIASQHIENKELFQTSCIKLMYSHTVQEGMRDMFEYNILDKKDIITSGQFSLESLDCRDKREDSDHGDDSSSCSDDGDDSDNDKANGFSQSHMDEDLQDGCDDTKQKGRRDQNDESMSMDDNGNQQMGASRGQKTNGGSADKSNGDGEKKSSSEDKNKELCVSIDQTDNYSVNKERSKVLVISNWQFEPSNIWDALPSHKEDEKTIVNLFKNSFNCTVESARNKNAKEIRRRVKRFTQNSAHCNFCAVFIFSHGTQDKECPEREALIVGSDGKLFPISNVINYFSCATKLSGIPKLLFIDCCRGPKEEQEKMRSPHCAVHPVNSEGKGSRYKKEEFVAHLLLVYATKPGYVSWDISPSFATLIEKVFSEHADKEHVLDLMTMVNAEMQRRETPQLADIRTFLLRKLWLKQRDAFQIKGS</sequence>
<feature type="compositionally biased region" description="Polar residues" evidence="2">
    <location>
        <begin position="1"/>
        <end position="10"/>
    </location>
</feature>
<gene>
    <name evidence="4" type="ORF">CVLEPA_LOCUS20597</name>
</gene>
<dbReference type="EMBL" id="CAWYQH010000108">
    <property type="protein sequence ID" value="CAK8688601.1"/>
    <property type="molecule type" value="Genomic_DNA"/>
</dbReference>
<reference evidence="4 5" key="1">
    <citation type="submission" date="2024-02" db="EMBL/GenBank/DDBJ databases">
        <authorList>
            <person name="Daric V."/>
            <person name="Darras S."/>
        </authorList>
    </citation>
    <scope>NUCLEOTIDE SEQUENCE [LARGE SCALE GENOMIC DNA]</scope>
</reference>
<feature type="compositionally biased region" description="Basic and acidic residues" evidence="2">
    <location>
        <begin position="343"/>
        <end position="359"/>
    </location>
</feature>
<feature type="compositionally biased region" description="Polar residues" evidence="2">
    <location>
        <begin position="27"/>
        <end position="39"/>
    </location>
</feature>
<dbReference type="PROSITE" id="PS50208">
    <property type="entry name" value="CASPASE_P20"/>
    <property type="match status" value="1"/>
</dbReference>
<evidence type="ECO:0000259" key="3">
    <source>
        <dbReference type="PROSITE" id="PS50208"/>
    </source>
</evidence>
<dbReference type="InterPro" id="IPR002398">
    <property type="entry name" value="Pept_C14"/>
</dbReference>
<evidence type="ECO:0000256" key="1">
    <source>
        <dbReference type="ARBA" id="ARBA00010134"/>
    </source>
</evidence>
<dbReference type="PANTHER" id="PTHR10454">
    <property type="entry name" value="CASPASE"/>
    <property type="match status" value="1"/>
</dbReference>
<feature type="domain" description="Caspase family p20" evidence="3">
    <location>
        <begin position="375"/>
        <end position="506"/>
    </location>
</feature>
<accession>A0ABP0G9W7</accession>
<dbReference type="InterPro" id="IPR001309">
    <property type="entry name" value="Pept_C14_p20"/>
</dbReference>
<dbReference type="SMART" id="SM00115">
    <property type="entry name" value="CASc"/>
    <property type="match status" value="1"/>
</dbReference>